<evidence type="ECO:0000256" key="1">
    <source>
        <dbReference type="SAM" id="MobiDB-lite"/>
    </source>
</evidence>
<name>W9I8N6_FUSOX</name>
<proteinExistence type="predicted"/>
<dbReference type="EMBL" id="JH717843">
    <property type="protein sequence ID" value="EWY90972.1"/>
    <property type="molecule type" value="Genomic_DNA"/>
</dbReference>
<evidence type="ECO:0000313" key="3">
    <source>
        <dbReference type="Proteomes" id="UP000030753"/>
    </source>
</evidence>
<dbReference type="AlphaFoldDB" id="W9I8N6"/>
<protein>
    <submittedName>
        <fullName evidence="2">Uncharacterized protein</fullName>
    </submittedName>
</protein>
<dbReference type="HOGENOM" id="CLU_103013_0_0_1"/>
<gene>
    <name evidence="2" type="ORF">FOYG_08288</name>
</gene>
<feature type="region of interest" description="Disordered" evidence="1">
    <location>
        <begin position="151"/>
        <end position="173"/>
    </location>
</feature>
<dbReference type="Proteomes" id="UP000030753">
    <property type="component" value="Unassembled WGS sequence"/>
</dbReference>
<sequence length="235" mass="26838">MYWIHGRWLATPFDERCEASKTCLARSYSIARSCPRRHAFRTTSPQGWTPRLSLLDQHALPLPEVFWKPHLHLRNRLTRSCSPGPPRVLEFPNINLPTFWTLQRFTANETGTGLGFETPLSRHPLSRDSTLRFNRRYTHKHQMKYNSGIETVGSDISRSQRSKPSAFPKPQTGNTCLLVSEATDNKHNDTTGAAVLLIFFNHVPNVKVDRFIGYGIGASIPHWTSFLTLFGKPRI</sequence>
<accession>W9I8N6</accession>
<evidence type="ECO:0000313" key="2">
    <source>
        <dbReference type="EMBL" id="EWY90972.1"/>
    </source>
</evidence>
<organism evidence="2 3">
    <name type="scientific">Fusarium oxysporum NRRL 32931</name>
    <dbReference type="NCBI Taxonomy" id="660029"/>
    <lineage>
        <taxon>Eukaryota</taxon>
        <taxon>Fungi</taxon>
        <taxon>Dikarya</taxon>
        <taxon>Ascomycota</taxon>
        <taxon>Pezizomycotina</taxon>
        <taxon>Sordariomycetes</taxon>
        <taxon>Hypocreomycetidae</taxon>
        <taxon>Hypocreales</taxon>
        <taxon>Nectriaceae</taxon>
        <taxon>Fusarium</taxon>
        <taxon>Fusarium oxysporum species complex</taxon>
    </lineage>
</organism>
<feature type="compositionally biased region" description="Polar residues" evidence="1">
    <location>
        <begin position="151"/>
        <end position="163"/>
    </location>
</feature>
<reference evidence="2 3" key="1">
    <citation type="submission" date="2011-06" db="EMBL/GenBank/DDBJ databases">
        <title>The Genome Sequence of Fusarium oxysporum FOSC 3-a.</title>
        <authorList>
            <consortium name="The Broad Institute Genome Sequencing Platform"/>
            <person name="Ma L.-J."/>
            <person name="Gale L.R."/>
            <person name="Schwartz D.C."/>
            <person name="Zhou S."/>
            <person name="Corby-Kistler H."/>
            <person name="Young S.K."/>
            <person name="Zeng Q."/>
            <person name="Gargeya S."/>
            <person name="Fitzgerald M."/>
            <person name="Haas B."/>
            <person name="Abouelleil A."/>
            <person name="Alvarado L."/>
            <person name="Arachchi H.M."/>
            <person name="Berlin A."/>
            <person name="Brown A."/>
            <person name="Chapman S.B."/>
            <person name="Chen Z."/>
            <person name="Dunbar C."/>
            <person name="Freedman E."/>
            <person name="Gearin G."/>
            <person name="Gellesch M."/>
            <person name="Goldberg J."/>
            <person name="Griggs A."/>
            <person name="Gujja S."/>
            <person name="Heiman D."/>
            <person name="Howarth C."/>
            <person name="Larson L."/>
            <person name="Lui A."/>
            <person name="MacDonald P.J.P."/>
            <person name="Mehta T."/>
            <person name="Montmayeur A."/>
            <person name="Murphy C."/>
            <person name="Neiman D."/>
            <person name="Pearson M."/>
            <person name="Priest M."/>
            <person name="Roberts A."/>
            <person name="Saif S."/>
            <person name="Shea T."/>
            <person name="Shenoy N."/>
            <person name="Sisk P."/>
            <person name="Stolte C."/>
            <person name="Sykes S."/>
            <person name="Wortman J."/>
            <person name="Nusbaum C."/>
            <person name="Birren B."/>
        </authorList>
    </citation>
    <scope>NUCLEOTIDE SEQUENCE [LARGE SCALE GENOMIC DNA]</scope>
    <source>
        <strain evidence="3">FOSC 3-a</strain>
    </source>
</reference>